<dbReference type="AlphaFoldDB" id="A0A5K8A1A4"/>
<dbReference type="GO" id="GO:0004368">
    <property type="term" value="F:glycerol-3-phosphate dehydrogenase (quinone) activity"/>
    <property type="evidence" value="ECO:0007669"/>
    <property type="project" value="InterPro"/>
</dbReference>
<dbReference type="Pfam" id="PF16901">
    <property type="entry name" value="DAO_C"/>
    <property type="match status" value="1"/>
</dbReference>
<gene>
    <name evidence="9" type="primary">glpA</name>
    <name evidence="9" type="ORF">DSCO28_68880</name>
</gene>
<dbReference type="PANTHER" id="PTHR11985">
    <property type="entry name" value="GLYCEROL-3-PHOSPHATE DEHYDROGENASE"/>
    <property type="match status" value="1"/>
</dbReference>
<feature type="domain" description="FAD dependent oxidoreductase" evidence="7">
    <location>
        <begin position="18"/>
        <end position="373"/>
    </location>
</feature>
<dbReference type="GO" id="GO:0006071">
    <property type="term" value="P:glycerol metabolic process"/>
    <property type="evidence" value="ECO:0007669"/>
    <property type="project" value="UniProtKB-KW"/>
</dbReference>
<dbReference type="InterPro" id="IPR006076">
    <property type="entry name" value="FAD-dep_OxRdtase"/>
</dbReference>
<evidence type="ECO:0000256" key="1">
    <source>
        <dbReference type="ARBA" id="ARBA00001974"/>
    </source>
</evidence>
<dbReference type="InterPro" id="IPR038299">
    <property type="entry name" value="DAO_C_sf"/>
</dbReference>
<keyword evidence="4" id="KW-0319">Glycerol metabolism</keyword>
<dbReference type="KEGG" id="dov:DSCO28_68880"/>
<name>A0A5K8A1A4_9BACT</name>
<evidence type="ECO:0000259" key="8">
    <source>
        <dbReference type="Pfam" id="PF16901"/>
    </source>
</evidence>
<evidence type="ECO:0000256" key="2">
    <source>
        <dbReference type="ARBA" id="ARBA00007330"/>
    </source>
</evidence>
<dbReference type="GO" id="GO:0046168">
    <property type="term" value="P:glycerol-3-phosphate catabolic process"/>
    <property type="evidence" value="ECO:0007669"/>
    <property type="project" value="TreeGrafter"/>
</dbReference>
<evidence type="ECO:0000313" key="9">
    <source>
        <dbReference type="EMBL" id="BBO86322.1"/>
    </source>
</evidence>
<dbReference type="PANTHER" id="PTHR11985:SF35">
    <property type="entry name" value="ANAEROBIC GLYCEROL-3-PHOSPHATE DEHYDROGENASE SUBUNIT A"/>
    <property type="match status" value="1"/>
</dbReference>
<dbReference type="InterPro" id="IPR000447">
    <property type="entry name" value="G3P_DH_FAD-dep"/>
</dbReference>
<dbReference type="PROSITE" id="PS00978">
    <property type="entry name" value="FAD_G3PDH_2"/>
    <property type="match status" value="1"/>
</dbReference>
<evidence type="ECO:0000256" key="5">
    <source>
        <dbReference type="ARBA" id="ARBA00022827"/>
    </source>
</evidence>
<keyword evidence="3" id="KW-0285">Flavoprotein</keyword>
<dbReference type="Proteomes" id="UP000425960">
    <property type="component" value="Chromosome"/>
</dbReference>
<evidence type="ECO:0000256" key="3">
    <source>
        <dbReference type="ARBA" id="ARBA00022630"/>
    </source>
</evidence>
<evidence type="ECO:0000259" key="7">
    <source>
        <dbReference type="Pfam" id="PF01266"/>
    </source>
</evidence>
<dbReference type="RefSeq" id="WP_155313873.1">
    <property type="nucleotide sequence ID" value="NZ_AP021876.1"/>
</dbReference>
<dbReference type="InterPro" id="IPR031656">
    <property type="entry name" value="DAO_C"/>
</dbReference>
<dbReference type="PRINTS" id="PR01001">
    <property type="entry name" value="FADG3PDH"/>
</dbReference>
<evidence type="ECO:0000256" key="4">
    <source>
        <dbReference type="ARBA" id="ARBA00022798"/>
    </source>
</evidence>
<dbReference type="InterPro" id="IPR036188">
    <property type="entry name" value="FAD/NAD-bd_sf"/>
</dbReference>
<accession>A0A5K8A1A4</accession>
<protein>
    <submittedName>
        <fullName evidence="9">Glycerol-3-phosphate dehydrogenase</fullName>
    </submittedName>
</protein>
<dbReference type="Gene3D" id="1.10.8.870">
    <property type="entry name" value="Alpha-glycerophosphate oxidase, cap domain"/>
    <property type="match status" value="1"/>
</dbReference>
<feature type="domain" description="Alpha-glycerophosphate oxidase C-terminal" evidence="8">
    <location>
        <begin position="415"/>
        <end position="500"/>
    </location>
</feature>
<dbReference type="Gene3D" id="3.30.9.10">
    <property type="entry name" value="D-Amino Acid Oxidase, subunit A, domain 2"/>
    <property type="match status" value="1"/>
</dbReference>
<keyword evidence="5" id="KW-0274">FAD</keyword>
<organism evidence="9 10">
    <name type="scientific">Desulfosarcina ovata subsp. sediminis</name>
    <dbReference type="NCBI Taxonomy" id="885957"/>
    <lineage>
        <taxon>Bacteria</taxon>
        <taxon>Pseudomonadati</taxon>
        <taxon>Thermodesulfobacteriota</taxon>
        <taxon>Desulfobacteria</taxon>
        <taxon>Desulfobacterales</taxon>
        <taxon>Desulfosarcinaceae</taxon>
        <taxon>Desulfosarcina</taxon>
    </lineage>
</organism>
<dbReference type="SUPFAM" id="SSF51905">
    <property type="entry name" value="FAD/NAD(P)-binding domain"/>
    <property type="match status" value="1"/>
</dbReference>
<evidence type="ECO:0000256" key="6">
    <source>
        <dbReference type="ARBA" id="ARBA00023002"/>
    </source>
</evidence>
<dbReference type="EMBL" id="AP021876">
    <property type="protein sequence ID" value="BBO86322.1"/>
    <property type="molecule type" value="Genomic_DNA"/>
</dbReference>
<sequence length="519" mass="56761">MDRNQSLDTLKTYEGYWDMIVIGGGATGLGCALDAVSRGYKTLLVEQHDFAKGTSSRSTKLIHGGVRYLQQGNVSLVLEALHERGLLMQNAPHLVQNQSFIVPNYEWWNGPFYGVGLKVYDLLAGRLGLGPSKWLSKTETLARIPTLEPNRLHGGVIYHDGQFDDARLAVNLAQSIADTGGVPLNYMQVTGLAHSGNMVDGVTLKDTLSGASHEVRGRVVINATGIFTDHILRMDQPGAKPLIVPSQGIHLVLDKRFLKGDTAIMVPQTEDGRVLFAVPWHNRVLVGTTDTPVAEASLEPRPLASEIEFILKHAAQYMVEDPSREDILCVFAGIRPLVGTSDGKKTASISRDHHLEVSPSGLVTIAGGKWTTYRKMAEDTVNQAAQIAGLPESDCPTRKLRIHGWLKNIDPQDPLCAYGSDAVLIRRIIDAQPEMGERLHDRLPYCKAEVVWAVQNEMARTLEDVLARRTRALILDAAASMAMAEAVAGIMADVLGRDAAWIRQQTDGFMALARGYLPD</sequence>
<dbReference type="PROSITE" id="PS51257">
    <property type="entry name" value="PROKAR_LIPOPROTEIN"/>
    <property type="match status" value="1"/>
</dbReference>
<proteinExistence type="inferred from homology"/>
<dbReference type="Gene3D" id="3.50.50.60">
    <property type="entry name" value="FAD/NAD(P)-binding domain"/>
    <property type="match status" value="1"/>
</dbReference>
<evidence type="ECO:0000313" key="10">
    <source>
        <dbReference type="Proteomes" id="UP000425960"/>
    </source>
</evidence>
<comment type="cofactor">
    <cofactor evidence="1">
        <name>FAD</name>
        <dbReference type="ChEBI" id="CHEBI:57692"/>
    </cofactor>
</comment>
<comment type="similarity">
    <text evidence="2">Belongs to the FAD-dependent glycerol-3-phosphate dehydrogenase family.</text>
</comment>
<reference evidence="9 10" key="1">
    <citation type="submission" date="2019-11" db="EMBL/GenBank/DDBJ databases">
        <title>Comparative genomics of hydrocarbon-degrading Desulfosarcina strains.</title>
        <authorList>
            <person name="Watanabe M."/>
            <person name="Kojima H."/>
            <person name="Fukui M."/>
        </authorList>
    </citation>
    <scope>NUCLEOTIDE SEQUENCE [LARGE SCALE GENOMIC DNA]</scope>
    <source>
        <strain evidence="9 10">28bB2T</strain>
    </source>
</reference>
<dbReference type="Pfam" id="PF01266">
    <property type="entry name" value="DAO"/>
    <property type="match status" value="1"/>
</dbReference>
<keyword evidence="6" id="KW-0560">Oxidoreductase</keyword>